<proteinExistence type="predicted"/>
<gene>
    <name evidence="2" type="ORF">BZL54_06840</name>
</gene>
<keyword evidence="1" id="KW-0732">Signal</keyword>
<dbReference type="EMBL" id="MTZU01000021">
    <property type="protein sequence ID" value="PCE33056.1"/>
    <property type="molecule type" value="Genomic_DNA"/>
</dbReference>
<dbReference type="PROSITE" id="PS51257">
    <property type="entry name" value="PROKAR_LIPOPROTEIN"/>
    <property type="match status" value="1"/>
</dbReference>
<name>A0A2A4FKW6_9BURK</name>
<comment type="caution">
    <text evidence="2">The sequence shown here is derived from an EMBL/GenBank/DDBJ whole genome shotgun (WGS) entry which is preliminary data.</text>
</comment>
<dbReference type="GeneID" id="69000675"/>
<feature type="signal peptide" evidence="1">
    <location>
        <begin position="1"/>
        <end position="24"/>
    </location>
</feature>
<dbReference type="Proteomes" id="UP000217994">
    <property type="component" value="Unassembled WGS sequence"/>
</dbReference>
<sequence length="127" mass="13387">MTLYRSILAAACGTLAFASCGAQAQGKSEVPGVILTQLTMFITSAYLKADKIGEAPDLDVPEPPTAAALQAKVFAGTAQTLRMRKKKCANVIGARVPEDKHDTRTIAVTCSDGGRYMIVIDEATITP</sequence>
<dbReference type="RefSeq" id="WP_084908751.1">
    <property type="nucleotide sequence ID" value="NZ_CP020738.1"/>
</dbReference>
<accession>A0A2A4FKW6</accession>
<protein>
    <recommendedName>
        <fullName evidence="4">Lipoprotein</fullName>
    </recommendedName>
</protein>
<reference evidence="2 3" key="1">
    <citation type="submission" date="2017-01" db="EMBL/GenBank/DDBJ databases">
        <title>Whole-Genome Shotgun Sequencing of Two beta-Proteobacterial Species in Search of the Bulgecin Biosynthetic Cluster.</title>
        <authorList>
            <person name="Horsman M.E."/>
            <person name="Marous D.R."/>
            <person name="Li R."/>
            <person name="Oliver R.A."/>
            <person name="Byun B."/>
            <person name="Emrich S.J."/>
            <person name="Boggess B."/>
            <person name="Townsend C.A."/>
            <person name="Mobashery S."/>
        </authorList>
    </citation>
    <scope>NUCLEOTIDE SEQUENCE [LARGE SCALE GENOMIC DNA]</scope>
    <source>
        <strain evidence="2 3">ATCC 31433</strain>
    </source>
</reference>
<evidence type="ECO:0000313" key="3">
    <source>
        <dbReference type="Proteomes" id="UP000217994"/>
    </source>
</evidence>
<dbReference type="AlphaFoldDB" id="A0A2A4FKW6"/>
<organism evidence="2 3">
    <name type="scientific">Burkholderia ubonensis subsp. mesacidophila</name>
    <dbReference type="NCBI Taxonomy" id="265293"/>
    <lineage>
        <taxon>Bacteria</taxon>
        <taxon>Pseudomonadati</taxon>
        <taxon>Pseudomonadota</taxon>
        <taxon>Betaproteobacteria</taxon>
        <taxon>Burkholderiales</taxon>
        <taxon>Burkholderiaceae</taxon>
        <taxon>Burkholderia</taxon>
        <taxon>Burkholderia cepacia complex</taxon>
    </lineage>
</organism>
<evidence type="ECO:0000256" key="1">
    <source>
        <dbReference type="SAM" id="SignalP"/>
    </source>
</evidence>
<evidence type="ECO:0008006" key="4">
    <source>
        <dbReference type="Google" id="ProtNLM"/>
    </source>
</evidence>
<feature type="chain" id="PRO_5013331403" description="Lipoprotein" evidence="1">
    <location>
        <begin position="25"/>
        <end position="127"/>
    </location>
</feature>
<evidence type="ECO:0000313" key="2">
    <source>
        <dbReference type="EMBL" id="PCE33056.1"/>
    </source>
</evidence>